<evidence type="ECO:0000313" key="13">
    <source>
        <dbReference type="Proteomes" id="UP000050833"/>
    </source>
</evidence>
<dbReference type="RefSeq" id="WP_055941163.1">
    <property type="nucleotide sequence ID" value="NZ_JAQDCV010000008.1"/>
</dbReference>
<keyword evidence="5 9" id="KW-0227">DNA damage</keyword>
<keyword evidence="7 9" id="KW-0234">DNA repair</keyword>
<feature type="domain" description="RecF/RecN/SMC N-terminal" evidence="11">
    <location>
        <begin position="6"/>
        <end position="509"/>
    </location>
</feature>
<proteinExistence type="inferred from homology"/>
<comment type="caution">
    <text evidence="12">The sequence shown here is derived from an EMBL/GenBank/DDBJ whole genome shotgun (WGS) entry which is preliminary data.</text>
</comment>
<sequence length="570" mass="64629">MLLNLHVKNLAIIDEIEVEFSEGLNVLTGETGAGKSIIIGSINIALGGKVSKDIIRTGTEFALVELTFLAEDSEQINSLEKLGITLEEDVVVISRKITKCRTINRVNGETVSVSMLKSIADILIDIHGQNEQQSLLYKNKHMEIVDRYAAEKMCGRDMEFSEMYRQYKDMLVKYSEKEMSEEERLREVSFIRYELEQIEQAHLVKGEEEKLQERYRYLSNANEIKSGINEVYSLVEDSYGDSQSVSQMLGRSSHILAKISGYDERLKELARQIADIDELIMDFNRDLQEYASDMDENGEEFAEVETRLDLVRTIKSKYGATTELVENYAKDLENKLEKYEAYEEYRANLEKKIEIYKIKLEKLGESISKIRKKCSAELEKRITDALIDLNFLQVKFEIAVRELDEFNSKGKDEVEFMISTNPGEDLKPIGQAASGGELSRIMLAIKAVLAEHDSIGTLIFDEIDVGISGRTAQKVAEKMAFIGHSHQVICISHLAQIAAMADHNYLIEKNNLLNKTSTVIRQLEGDEIVEEIARILGGAKITDAVLESAREMKQLADIEKINYKKVSRTA</sequence>
<dbReference type="GO" id="GO:0043590">
    <property type="term" value="C:bacterial nucleoid"/>
    <property type="evidence" value="ECO:0007669"/>
    <property type="project" value="TreeGrafter"/>
</dbReference>
<dbReference type="GO" id="GO:0016887">
    <property type="term" value="F:ATP hydrolysis activity"/>
    <property type="evidence" value="ECO:0007669"/>
    <property type="project" value="InterPro"/>
</dbReference>
<evidence type="ECO:0000256" key="8">
    <source>
        <dbReference type="ARBA" id="ARBA00033408"/>
    </source>
</evidence>
<protein>
    <recommendedName>
        <fullName evidence="3 9">DNA repair protein RecN</fullName>
    </recommendedName>
    <alternativeName>
        <fullName evidence="8 9">Recombination protein N</fullName>
    </alternativeName>
</protein>
<evidence type="ECO:0000256" key="10">
    <source>
        <dbReference type="SAM" id="Coils"/>
    </source>
</evidence>
<dbReference type="Pfam" id="PF02463">
    <property type="entry name" value="SMC_N"/>
    <property type="match status" value="1"/>
</dbReference>
<dbReference type="PANTHER" id="PTHR11059:SF0">
    <property type="entry name" value="DNA REPAIR PROTEIN RECN"/>
    <property type="match status" value="1"/>
</dbReference>
<accession>A0AAW3JV59</accession>
<dbReference type="InterPro" id="IPR003395">
    <property type="entry name" value="RecF/RecN/SMC_N"/>
</dbReference>
<dbReference type="InterPro" id="IPR027417">
    <property type="entry name" value="P-loop_NTPase"/>
</dbReference>
<evidence type="ECO:0000256" key="4">
    <source>
        <dbReference type="ARBA" id="ARBA00022741"/>
    </source>
</evidence>
<evidence type="ECO:0000256" key="9">
    <source>
        <dbReference type="PIRNR" id="PIRNR003128"/>
    </source>
</evidence>
<evidence type="ECO:0000256" key="2">
    <source>
        <dbReference type="ARBA" id="ARBA00009441"/>
    </source>
</evidence>
<keyword evidence="10" id="KW-0175">Coiled coil</keyword>
<dbReference type="PANTHER" id="PTHR11059">
    <property type="entry name" value="DNA REPAIR PROTEIN RECN"/>
    <property type="match status" value="1"/>
</dbReference>
<keyword evidence="4" id="KW-0547">Nucleotide-binding</keyword>
<dbReference type="NCBIfam" id="TIGR00634">
    <property type="entry name" value="recN"/>
    <property type="match status" value="1"/>
</dbReference>
<dbReference type="Gene3D" id="3.40.50.300">
    <property type="entry name" value="P-loop containing nucleotide triphosphate hydrolases"/>
    <property type="match status" value="2"/>
</dbReference>
<dbReference type="GO" id="GO:0006310">
    <property type="term" value="P:DNA recombination"/>
    <property type="evidence" value="ECO:0007669"/>
    <property type="project" value="InterPro"/>
</dbReference>
<dbReference type="Proteomes" id="UP000050833">
    <property type="component" value="Unassembled WGS sequence"/>
</dbReference>
<dbReference type="SUPFAM" id="SSF52540">
    <property type="entry name" value="P-loop containing nucleoside triphosphate hydrolases"/>
    <property type="match status" value="1"/>
</dbReference>
<feature type="coiled-coil region" evidence="10">
    <location>
        <begin position="325"/>
        <end position="366"/>
    </location>
</feature>
<name>A0AAW3JV59_9FIRM</name>
<dbReference type="GO" id="GO:0005524">
    <property type="term" value="F:ATP binding"/>
    <property type="evidence" value="ECO:0007669"/>
    <property type="project" value="UniProtKB-KW"/>
</dbReference>
<keyword evidence="13" id="KW-1185">Reference proteome</keyword>
<gene>
    <name evidence="12" type="ORF">APZ18_02075</name>
</gene>
<dbReference type="GO" id="GO:0006302">
    <property type="term" value="P:double-strand break repair"/>
    <property type="evidence" value="ECO:0007669"/>
    <property type="project" value="InterPro"/>
</dbReference>
<keyword evidence="6" id="KW-0067">ATP-binding</keyword>
<evidence type="ECO:0000256" key="3">
    <source>
        <dbReference type="ARBA" id="ARBA00021315"/>
    </source>
</evidence>
<evidence type="ECO:0000313" key="12">
    <source>
        <dbReference type="EMBL" id="KQC86004.1"/>
    </source>
</evidence>
<evidence type="ECO:0000256" key="5">
    <source>
        <dbReference type="ARBA" id="ARBA00022763"/>
    </source>
</evidence>
<feature type="coiled-coil region" evidence="10">
    <location>
        <begin position="259"/>
        <end position="286"/>
    </location>
</feature>
<evidence type="ECO:0000256" key="7">
    <source>
        <dbReference type="ARBA" id="ARBA00023204"/>
    </source>
</evidence>
<evidence type="ECO:0000259" key="11">
    <source>
        <dbReference type="Pfam" id="PF02463"/>
    </source>
</evidence>
<dbReference type="AlphaFoldDB" id="A0AAW3JV59"/>
<dbReference type="PIRSF" id="PIRSF003128">
    <property type="entry name" value="RecN"/>
    <property type="match status" value="1"/>
</dbReference>
<reference evidence="12 13" key="1">
    <citation type="submission" date="2015-10" db="EMBL/GenBank/DDBJ databases">
        <title>Butyribacter intestini gen. nov., sp. nov., a butyric acid-producing bacterium of the family Lachnospiraceae isolated from the human faeces.</title>
        <authorList>
            <person name="Zou Y."/>
            <person name="Xue W."/>
            <person name="Luo G."/>
            <person name="Lv M."/>
        </authorList>
    </citation>
    <scope>NUCLEOTIDE SEQUENCE [LARGE SCALE GENOMIC DNA]</scope>
    <source>
        <strain evidence="12 13">TF01-11</strain>
    </source>
</reference>
<comment type="similarity">
    <text evidence="2 9">Belongs to the RecN family.</text>
</comment>
<dbReference type="EMBL" id="LLKB01000001">
    <property type="protein sequence ID" value="KQC86004.1"/>
    <property type="molecule type" value="Genomic_DNA"/>
</dbReference>
<dbReference type="GO" id="GO:0009432">
    <property type="term" value="P:SOS response"/>
    <property type="evidence" value="ECO:0007669"/>
    <property type="project" value="TreeGrafter"/>
</dbReference>
<organism evidence="12 13">
    <name type="scientific">Butyribacter intestini</name>
    <dbReference type="NCBI Taxonomy" id="1703332"/>
    <lineage>
        <taxon>Bacteria</taxon>
        <taxon>Bacillati</taxon>
        <taxon>Bacillota</taxon>
        <taxon>Clostridia</taxon>
        <taxon>Lachnospirales</taxon>
        <taxon>Lachnospiraceae</taxon>
        <taxon>Butyribacter</taxon>
    </lineage>
</organism>
<evidence type="ECO:0000256" key="1">
    <source>
        <dbReference type="ARBA" id="ARBA00003618"/>
    </source>
</evidence>
<dbReference type="InterPro" id="IPR004604">
    <property type="entry name" value="DNA_recomb/repair_RecN"/>
</dbReference>
<dbReference type="CDD" id="cd03241">
    <property type="entry name" value="ABC_RecN"/>
    <property type="match status" value="2"/>
</dbReference>
<comment type="function">
    <text evidence="1 9">May be involved in recombinational repair of damaged DNA.</text>
</comment>
<evidence type="ECO:0000256" key="6">
    <source>
        <dbReference type="ARBA" id="ARBA00022840"/>
    </source>
</evidence>